<protein>
    <submittedName>
        <fullName evidence="1">Uncharacterized protein</fullName>
    </submittedName>
</protein>
<reference evidence="1" key="1">
    <citation type="journal article" date="2019" name="Front. Microbiol.">
        <title>Genotypic and Phenotypic Characterization of Clinical Escherichia coli Sequence Type 405 Carrying IncN2 Plasmid Harboring bla NDM-1.</title>
        <authorList>
            <person name="Hao Y."/>
            <person name="Shao C."/>
            <person name="Geng X."/>
            <person name="Bai Y."/>
            <person name="Jin Y."/>
            <person name="Lu Z."/>
        </authorList>
    </citation>
    <scope>NUCLEOTIDE SEQUENCE</scope>
    <source>
        <strain evidence="1">JN24</strain>
        <plasmid evidence="1">pJN24NDM1</plasmid>
    </source>
</reference>
<keyword evidence="1" id="KW-0614">Plasmid</keyword>
<accession>A0A6D1ITA8</accession>
<organism evidence="1">
    <name type="scientific">Escherichia coli</name>
    <dbReference type="NCBI Taxonomy" id="562"/>
    <lineage>
        <taxon>Bacteria</taxon>
        <taxon>Pseudomonadati</taxon>
        <taxon>Pseudomonadota</taxon>
        <taxon>Gammaproteobacteria</taxon>
        <taxon>Enterobacterales</taxon>
        <taxon>Enterobacteriaceae</taxon>
        <taxon>Escherichia</taxon>
    </lineage>
</organism>
<evidence type="ECO:0000313" key="1">
    <source>
        <dbReference type="EMBL" id="QCW05896.1"/>
    </source>
</evidence>
<proteinExistence type="predicted"/>
<name>A0A6D1ITA8_ECOLX</name>
<geneLocation type="plasmid" evidence="1">
    <name>pJN24NDM1</name>
</geneLocation>
<sequence>MTLADTIKFAERHPQPAAAEKQLQLAGAHFAICVISVS</sequence>
<dbReference type="AlphaFoldDB" id="A0A6D1ITA8"/>
<dbReference type="EMBL" id="MK368725">
    <property type="protein sequence ID" value="QCW05896.1"/>
    <property type="molecule type" value="Genomic_DNA"/>
</dbReference>